<sequence length="285" mass="32770">MSSATQIVTEKPKFSHFIFLPPGQVFRGGAPGVYAVRYYSNPGNIRSNYAIRRLMHNERAKEHYHNFFAPLLMEHGFEGHYLQKTGEKREGCAIFYRRAVFEELDYRHVDLFASEDSTLDKPNVAQLIRLRHIHSKKEICIANTHLVFNKKYGAKKFAQTALILAHLRSFIQKGRPAEYLLCGDFNIEPFSDVYRFILEGRLDLQQCVDVLMSGQGGQLRKEPTPPQMDIPEAMALKQDCTLAKKGEKFAYEGSAWSHQQRFASAYHHLPFAFNPFAITQVLLVR</sequence>
<dbReference type="InterPro" id="IPR005135">
    <property type="entry name" value="Endo/exonuclease/phosphatase"/>
</dbReference>
<keyword evidence="2" id="KW-1185">Reference proteome</keyword>
<dbReference type="Pfam" id="PF03372">
    <property type="entry name" value="Exo_endo_phos"/>
    <property type="match status" value="1"/>
</dbReference>
<dbReference type="InterPro" id="IPR036691">
    <property type="entry name" value="Endo/exonu/phosph_ase_sf"/>
</dbReference>
<protein>
    <submittedName>
        <fullName evidence="3">Endo/exonuclease/phosphatase domain-containing protein</fullName>
    </submittedName>
</protein>
<dbReference type="SUPFAM" id="SSF56219">
    <property type="entry name" value="DNase I-like"/>
    <property type="match status" value="1"/>
</dbReference>
<dbReference type="WBParaSite" id="L893_g4627.t1">
    <property type="protein sequence ID" value="L893_g4627.t1"/>
    <property type="gene ID" value="L893_g4627"/>
</dbReference>
<dbReference type="AlphaFoldDB" id="A0A1I8AEH3"/>
<feature type="domain" description="Endonuclease/exonuclease/phosphatase" evidence="1">
    <location>
        <begin position="67"/>
        <end position="216"/>
    </location>
</feature>
<evidence type="ECO:0000259" key="1">
    <source>
        <dbReference type="Pfam" id="PF03372"/>
    </source>
</evidence>
<dbReference type="Proteomes" id="UP000095287">
    <property type="component" value="Unplaced"/>
</dbReference>
<reference evidence="3" key="1">
    <citation type="submission" date="2016-11" db="UniProtKB">
        <authorList>
            <consortium name="WormBaseParasite"/>
        </authorList>
    </citation>
    <scope>IDENTIFICATION</scope>
</reference>
<dbReference type="InterPro" id="IPR050410">
    <property type="entry name" value="CCR4/nocturin_mRNA_transcr"/>
</dbReference>
<proteinExistence type="predicted"/>
<organism evidence="2 3">
    <name type="scientific">Steinernema glaseri</name>
    <dbReference type="NCBI Taxonomy" id="37863"/>
    <lineage>
        <taxon>Eukaryota</taxon>
        <taxon>Metazoa</taxon>
        <taxon>Ecdysozoa</taxon>
        <taxon>Nematoda</taxon>
        <taxon>Chromadorea</taxon>
        <taxon>Rhabditida</taxon>
        <taxon>Tylenchina</taxon>
        <taxon>Panagrolaimomorpha</taxon>
        <taxon>Strongyloidoidea</taxon>
        <taxon>Steinernematidae</taxon>
        <taxon>Steinernema</taxon>
    </lineage>
</organism>
<dbReference type="PANTHER" id="PTHR12121">
    <property type="entry name" value="CARBON CATABOLITE REPRESSOR PROTEIN 4"/>
    <property type="match status" value="1"/>
</dbReference>
<name>A0A1I8AEH3_9BILA</name>
<dbReference type="PANTHER" id="PTHR12121:SF34">
    <property type="entry name" value="PROTEIN ANGEL"/>
    <property type="match status" value="1"/>
</dbReference>
<evidence type="ECO:0000313" key="3">
    <source>
        <dbReference type="WBParaSite" id="L893_g4627.t1"/>
    </source>
</evidence>
<evidence type="ECO:0000313" key="2">
    <source>
        <dbReference type="Proteomes" id="UP000095287"/>
    </source>
</evidence>
<dbReference type="Gene3D" id="3.60.10.10">
    <property type="entry name" value="Endonuclease/exonuclease/phosphatase"/>
    <property type="match status" value="1"/>
</dbReference>
<dbReference type="GO" id="GO:0000175">
    <property type="term" value="F:3'-5'-RNA exonuclease activity"/>
    <property type="evidence" value="ECO:0007669"/>
    <property type="project" value="TreeGrafter"/>
</dbReference>
<accession>A0A1I8AEH3</accession>